<keyword evidence="11" id="KW-1185">Reference proteome</keyword>
<evidence type="ECO:0000256" key="3">
    <source>
        <dbReference type="ARBA" id="ARBA00011956"/>
    </source>
</evidence>
<dbReference type="RefSeq" id="WP_050670640.1">
    <property type="nucleotide sequence ID" value="NZ_LAIR01000002.1"/>
</dbReference>
<dbReference type="GO" id="GO:0004476">
    <property type="term" value="F:mannose-6-phosphate isomerase activity"/>
    <property type="evidence" value="ECO:0007669"/>
    <property type="project" value="UniProtKB-EC"/>
</dbReference>
<reference evidence="11" key="1">
    <citation type="submission" date="2015-03" db="EMBL/GenBank/DDBJ databases">
        <title>Luteipulveratus halotolerans sp. nov., a novel actinobacterium (Dermacoccaceae) from Sarawak, Malaysia.</title>
        <authorList>
            <person name="Juboi H."/>
            <person name="Basik A."/>
            <person name="Shamsul S.S."/>
            <person name="Arnold P."/>
            <person name="Schmitt E.K."/>
            <person name="Sanglier J.-J."/>
            <person name="Yeo T."/>
        </authorList>
    </citation>
    <scope>NUCLEOTIDE SEQUENCE [LARGE SCALE GENOMIC DNA]</scope>
    <source>
        <strain evidence="11">C296001</strain>
    </source>
</reference>
<evidence type="ECO:0000256" key="5">
    <source>
        <dbReference type="ARBA" id="ARBA00022833"/>
    </source>
</evidence>
<keyword evidence="5 8" id="KW-0862">Zinc</keyword>
<comment type="similarity">
    <text evidence="2">Belongs to the mannose-6-phosphate isomerase type 1 family.</text>
</comment>
<evidence type="ECO:0000256" key="6">
    <source>
        <dbReference type="ARBA" id="ARBA00023235"/>
    </source>
</evidence>
<evidence type="ECO:0000313" key="10">
    <source>
        <dbReference type="EMBL" id="KNX38217.1"/>
    </source>
</evidence>
<evidence type="ECO:0000256" key="2">
    <source>
        <dbReference type="ARBA" id="ARBA00010772"/>
    </source>
</evidence>
<dbReference type="GO" id="GO:0009298">
    <property type="term" value="P:GDP-mannose biosynthetic process"/>
    <property type="evidence" value="ECO:0007669"/>
    <property type="project" value="InterPro"/>
</dbReference>
<dbReference type="GO" id="GO:0005829">
    <property type="term" value="C:cytosol"/>
    <property type="evidence" value="ECO:0007669"/>
    <property type="project" value="TreeGrafter"/>
</dbReference>
<keyword evidence="6" id="KW-0413">Isomerase</keyword>
<dbReference type="InterPro" id="IPR014710">
    <property type="entry name" value="RmlC-like_jellyroll"/>
</dbReference>
<feature type="active site" evidence="7">
    <location>
        <position position="260"/>
    </location>
</feature>
<dbReference type="EC" id="5.3.1.8" evidence="3"/>
<dbReference type="NCBIfam" id="TIGR00218">
    <property type="entry name" value="manA"/>
    <property type="match status" value="1"/>
</dbReference>
<feature type="binding site" evidence="8">
    <location>
        <position position="121"/>
    </location>
    <ligand>
        <name>Zn(2+)</name>
        <dbReference type="ChEBI" id="CHEBI:29105"/>
    </ligand>
</feature>
<comment type="caution">
    <text evidence="10">The sequence shown here is derived from an EMBL/GenBank/DDBJ whole genome shotgun (WGS) entry which is preliminary data.</text>
</comment>
<dbReference type="GO" id="GO:0005975">
    <property type="term" value="P:carbohydrate metabolic process"/>
    <property type="evidence" value="ECO:0007669"/>
    <property type="project" value="InterPro"/>
</dbReference>
<dbReference type="Gene3D" id="1.10.441.10">
    <property type="entry name" value="Phosphomannose Isomerase, domain 2"/>
    <property type="match status" value="1"/>
</dbReference>
<comment type="cofactor">
    <cofactor evidence="8">
        <name>Zn(2+)</name>
        <dbReference type="ChEBI" id="CHEBI:29105"/>
    </cofactor>
    <text evidence="8">Binds 1 zinc ion per subunit.</text>
</comment>
<dbReference type="PIRSF" id="PIRSF001480">
    <property type="entry name" value="Mannose-6-phosphate_isomerase"/>
    <property type="match status" value="1"/>
</dbReference>
<protein>
    <recommendedName>
        <fullName evidence="3">mannose-6-phosphate isomerase</fullName>
        <ecNumber evidence="3">5.3.1.8</ecNumber>
    </recommendedName>
</protein>
<dbReference type="InterPro" id="IPR001250">
    <property type="entry name" value="Man6P_Isoase-1"/>
</dbReference>
<keyword evidence="4 8" id="KW-0479">Metal-binding</keyword>
<dbReference type="AlphaFoldDB" id="A0A0L6CKB1"/>
<evidence type="ECO:0000256" key="4">
    <source>
        <dbReference type="ARBA" id="ARBA00022723"/>
    </source>
</evidence>
<organism evidence="10 11">
    <name type="scientific">Luteipulveratus halotolerans</name>
    <dbReference type="NCBI Taxonomy" id="1631356"/>
    <lineage>
        <taxon>Bacteria</taxon>
        <taxon>Bacillati</taxon>
        <taxon>Actinomycetota</taxon>
        <taxon>Actinomycetes</taxon>
        <taxon>Micrococcales</taxon>
        <taxon>Dermacoccaceae</taxon>
        <taxon>Luteipulveratus</taxon>
    </lineage>
</organism>
<evidence type="ECO:0000256" key="8">
    <source>
        <dbReference type="PIRSR" id="PIRSR001480-2"/>
    </source>
</evidence>
<dbReference type="SUPFAM" id="SSF51182">
    <property type="entry name" value="RmlC-like cupins"/>
    <property type="match status" value="1"/>
</dbReference>
<dbReference type="PANTHER" id="PTHR10309">
    <property type="entry name" value="MANNOSE-6-PHOSPHATE ISOMERASE"/>
    <property type="match status" value="1"/>
</dbReference>
<dbReference type="InterPro" id="IPR011051">
    <property type="entry name" value="RmlC_Cupin_sf"/>
</dbReference>
<proteinExistence type="inferred from homology"/>
<feature type="domain" description="Phosphomannose isomerase type I catalytic" evidence="9">
    <location>
        <begin position="1"/>
        <end position="137"/>
    </location>
</feature>
<evidence type="ECO:0000256" key="1">
    <source>
        <dbReference type="ARBA" id="ARBA00000757"/>
    </source>
</evidence>
<dbReference type="CDD" id="cd07011">
    <property type="entry name" value="cupin_PMI_type_I_N"/>
    <property type="match status" value="1"/>
</dbReference>
<dbReference type="PANTHER" id="PTHR10309:SF0">
    <property type="entry name" value="MANNOSE-6-PHOSPHATE ISOMERASE"/>
    <property type="match status" value="1"/>
</dbReference>
<sequence>MHRLTPVVQHYAWGSYDGLARVSGRPHPTAEPEAELWMGAHEGAPAGLTVDGASTTLDQVIAADPVGWLGASVAARFGARLPFLLKVLAPAKALSIQAHPDADEATSAPEGTYVDGWPKPESWLAIEPTEAFIGARPFGEFRSLAIDLGVERLVDLVESAAVAESPSHELLRLLLSANDARALVDEVLTACADRADDPTVEAVLRVARDFPGDIGLVVLLTMRRLALQPGDYVFLAAGVMHSLVSGLLVEVLANSDNVVRAGLTPKKIDVPELLRIVDVERAMVPEPGDDVDGWTTYDAETPYFRLRTRVLDDGAVAVPATDQPRILLCLNGSADVDGLALTSGESCFLAPGDEATITGDGTLYLASPGLP</sequence>
<evidence type="ECO:0000256" key="7">
    <source>
        <dbReference type="PIRSR" id="PIRSR001480-1"/>
    </source>
</evidence>
<accession>A0A0L6CKB1</accession>
<gene>
    <name evidence="10" type="ORF">VV01_15400</name>
</gene>
<dbReference type="PATRIC" id="fig|1631356.3.peg.3053"/>
<feature type="binding site" evidence="8">
    <location>
        <position position="97"/>
    </location>
    <ligand>
        <name>Zn(2+)</name>
        <dbReference type="ChEBI" id="CHEBI:29105"/>
    </ligand>
</feature>
<dbReference type="PRINTS" id="PR00714">
    <property type="entry name" value="MAN6PISMRASE"/>
</dbReference>
<name>A0A0L6CKB1_9MICO</name>
<dbReference type="Proteomes" id="UP000037397">
    <property type="component" value="Unassembled WGS sequence"/>
</dbReference>
<dbReference type="OrthoDB" id="9792649at2"/>
<feature type="binding site" evidence="8">
    <location>
        <position position="99"/>
    </location>
    <ligand>
        <name>Zn(2+)</name>
        <dbReference type="ChEBI" id="CHEBI:29105"/>
    </ligand>
</feature>
<dbReference type="InterPro" id="IPR016305">
    <property type="entry name" value="Mannose-6-P_Isomerase"/>
</dbReference>
<evidence type="ECO:0000259" key="9">
    <source>
        <dbReference type="Pfam" id="PF20511"/>
    </source>
</evidence>
<dbReference type="GO" id="GO:0008270">
    <property type="term" value="F:zinc ion binding"/>
    <property type="evidence" value="ECO:0007669"/>
    <property type="project" value="InterPro"/>
</dbReference>
<dbReference type="Pfam" id="PF20511">
    <property type="entry name" value="PMI_typeI_cat"/>
    <property type="match status" value="1"/>
</dbReference>
<dbReference type="InterPro" id="IPR046457">
    <property type="entry name" value="PMI_typeI_cat"/>
</dbReference>
<comment type="catalytic activity">
    <reaction evidence="1">
        <text>D-mannose 6-phosphate = D-fructose 6-phosphate</text>
        <dbReference type="Rhea" id="RHEA:12356"/>
        <dbReference type="ChEBI" id="CHEBI:58735"/>
        <dbReference type="ChEBI" id="CHEBI:61527"/>
        <dbReference type="EC" id="5.3.1.8"/>
    </reaction>
</comment>
<dbReference type="Gene3D" id="2.60.120.10">
    <property type="entry name" value="Jelly Rolls"/>
    <property type="match status" value="2"/>
</dbReference>
<feature type="binding site" evidence="8">
    <location>
        <position position="241"/>
    </location>
    <ligand>
        <name>Zn(2+)</name>
        <dbReference type="ChEBI" id="CHEBI:29105"/>
    </ligand>
</feature>
<evidence type="ECO:0000313" key="11">
    <source>
        <dbReference type="Proteomes" id="UP000037397"/>
    </source>
</evidence>
<dbReference type="STRING" id="1631356.VV01_15400"/>
<dbReference type="EMBL" id="LAIR01000002">
    <property type="protein sequence ID" value="KNX38217.1"/>
    <property type="molecule type" value="Genomic_DNA"/>
</dbReference>